<keyword evidence="2" id="KW-1185">Reference proteome</keyword>
<comment type="caution">
    <text evidence="1">The sequence shown here is derived from an EMBL/GenBank/DDBJ whole genome shotgun (WGS) entry which is preliminary data.</text>
</comment>
<name>A0ACC4AG43_POPAL</name>
<evidence type="ECO:0000313" key="1">
    <source>
        <dbReference type="EMBL" id="KAL3565149.1"/>
    </source>
</evidence>
<protein>
    <submittedName>
        <fullName evidence="1">Uncharacterized protein</fullName>
    </submittedName>
</protein>
<evidence type="ECO:0000313" key="2">
    <source>
        <dbReference type="Proteomes" id="UP000309997"/>
    </source>
</evidence>
<dbReference type="EMBL" id="RCHU02000019">
    <property type="protein sequence ID" value="KAL3565149.1"/>
    <property type="molecule type" value="Genomic_DNA"/>
</dbReference>
<gene>
    <name evidence="1" type="ORF">D5086_033195</name>
</gene>
<proteinExistence type="predicted"/>
<organism evidence="1 2">
    <name type="scientific">Populus alba</name>
    <name type="common">White poplar</name>
    <dbReference type="NCBI Taxonomy" id="43335"/>
    <lineage>
        <taxon>Eukaryota</taxon>
        <taxon>Viridiplantae</taxon>
        <taxon>Streptophyta</taxon>
        <taxon>Embryophyta</taxon>
        <taxon>Tracheophyta</taxon>
        <taxon>Spermatophyta</taxon>
        <taxon>Magnoliopsida</taxon>
        <taxon>eudicotyledons</taxon>
        <taxon>Gunneridae</taxon>
        <taxon>Pentapetalae</taxon>
        <taxon>rosids</taxon>
        <taxon>fabids</taxon>
        <taxon>Malpighiales</taxon>
        <taxon>Salicaceae</taxon>
        <taxon>Saliceae</taxon>
        <taxon>Populus</taxon>
    </lineage>
</organism>
<sequence length="73" mass="7986">MKVSIIPALCNEHQSHQNFVDGEECGSGDGRMAPTDGSCTVVVVAVEVLKSYNHANYPFEEIPSNIQPRVRNV</sequence>
<dbReference type="Proteomes" id="UP000309997">
    <property type="component" value="Unassembled WGS sequence"/>
</dbReference>
<reference evidence="1 2" key="1">
    <citation type="journal article" date="2024" name="Plant Biotechnol. J.">
        <title>Genome and CRISPR/Cas9 system of a widespread forest tree (Populus alba) in the world.</title>
        <authorList>
            <person name="Liu Y.J."/>
            <person name="Jiang P.F."/>
            <person name="Han X.M."/>
            <person name="Li X.Y."/>
            <person name="Wang H.M."/>
            <person name="Wang Y.J."/>
            <person name="Wang X.X."/>
            <person name="Zeng Q.Y."/>
        </authorList>
    </citation>
    <scope>NUCLEOTIDE SEQUENCE [LARGE SCALE GENOMIC DNA]</scope>
    <source>
        <strain evidence="2">cv. PAL-ZL1</strain>
    </source>
</reference>
<accession>A0ACC4AG43</accession>